<name>W6N5R1_CLOTY</name>
<keyword evidence="2" id="KW-1185">Reference proteome</keyword>
<sequence>MKLGISQQAATGRKEKLLKIYLIGKNGYRLVKYRLSFMVLLLFERKLNYSCNCKQLFRS</sequence>
<dbReference type="AlphaFoldDB" id="W6N5R1"/>
<protein>
    <submittedName>
        <fullName evidence="1">Uncharacterized protein</fullName>
    </submittedName>
</protein>
<accession>W6N5R1</accession>
<evidence type="ECO:0000313" key="2">
    <source>
        <dbReference type="Proteomes" id="UP000019482"/>
    </source>
</evidence>
<proteinExistence type="predicted"/>
<organism evidence="1 2">
    <name type="scientific">Clostridium tyrobutyricum DIVETGP</name>
    <dbReference type="NCBI Taxonomy" id="1408889"/>
    <lineage>
        <taxon>Bacteria</taxon>
        <taxon>Bacillati</taxon>
        <taxon>Bacillota</taxon>
        <taxon>Clostridia</taxon>
        <taxon>Eubacteriales</taxon>
        <taxon>Clostridiaceae</taxon>
        <taxon>Clostridium</taxon>
    </lineage>
</organism>
<dbReference type="EMBL" id="CBXI010000024">
    <property type="protein sequence ID" value="CDL91435.1"/>
    <property type="molecule type" value="Genomic_DNA"/>
</dbReference>
<dbReference type="GeneID" id="29418179"/>
<evidence type="ECO:0000313" key="1">
    <source>
        <dbReference type="EMBL" id="CDL91435.1"/>
    </source>
</evidence>
<comment type="caution">
    <text evidence="1">The sequence shown here is derived from an EMBL/GenBank/DDBJ whole genome shotgun (WGS) entry which is preliminary data.</text>
</comment>
<dbReference type="RefSeq" id="WP_017752440.1">
    <property type="nucleotide sequence ID" value="NZ_CBXI010000024.1"/>
</dbReference>
<gene>
    <name evidence="1" type="ORF">CTDIVETGP_1505</name>
</gene>
<reference evidence="1 2" key="1">
    <citation type="journal article" date="2015" name="Genome Announc.">
        <title>Draft Genome Sequence of Clostridium tyrobutyricum Strain DIVETGP, Isolated from Cow's Milk for Grana Padano Production.</title>
        <authorList>
            <person name="Soggiu A."/>
            <person name="Piras C."/>
            <person name="Gaiarsa S."/>
            <person name="Sassera D."/>
            <person name="Roncada P."/>
            <person name="Bendixen E."/>
            <person name="Brasca M."/>
            <person name="Bonizzi L."/>
        </authorList>
    </citation>
    <scope>NUCLEOTIDE SEQUENCE [LARGE SCALE GENOMIC DNA]</scope>
    <source>
        <strain evidence="1 2">DIVETGP</strain>
    </source>
</reference>
<dbReference type="Proteomes" id="UP000019482">
    <property type="component" value="Unassembled WGS sequence"/>
</dbReference>